<name>A0ABX2DSL4_9BACL</name>
<sequence>MINVNEQDIIQFVIDRVAGLTSRPELAEELNGDAPLEDAGVDSVLLVNLMIQIEQQYDIFYEDDELLQENFATARLISQRILAKRAVKTGV</sequence>
<comment type="caution">
    <text evidence="2">The sequence shown here is derived from an EMBL/GenBank/DDBJ whole genome shotgun (WGS) entry which is preliminary data.</text>
</comment>
<protein>
    <submittedName>
        <fullName evidence="2">Acyl carrier protein</fullName>
    </submittedName>
</protein>
<evidence type="ECO:0000259" key="1">
    <source>
        <dbReference type="PROSITE" id="PS50075"/>
    </source>
</evidence>
<proteinExistence type="predicted"/>
<reference evidence="2 3" key="1">
    <citation type="submission" date="2020-05" db="EMBL/GenBank/DDBJ databases">
        <title>Paenibacillus glebae, sp. nov., Paenibacillus humi sp. nov., Paenibacillus pedi sp. nov., Paenibacillus terrestris sp. nov. and Paenibacillus terricola sp. nov., isolated from a forest top soil sample.</title>
        <authorList>
            <person name="Qi S."/>
            <person name="Carlier A."/>
            <person name="Cnockaert M."/>
            <person name="Vandamme P."/>
        </authorList>
    </citation>
    <scope>NUCLEOTIDE SEQUENCE [LARGE SCALE GENOMIC DNA]</scope>
    <source>
        <strain evidence="2 3">LMG 29502</strain>
    </source>
</reference>
<dbReference type="EMBL" id="JABMKX010000011">
    <property type="protein sequence ID" value="NQX47696.1"/>
    <property type="molecule type" value="Genomic_DNA"/>
</dbReference>
<dbReference type="SUPFAM" id="SSF47336">
    <property type="entry name" value="ACP-like"/>
    <property type="match status" value="1"/>
</dbReference>
<evidence type="ECO:0000313" key="2">
    <source>
        <dbReference type="EMBL" id="NQX47696.1"/>
    </source>
</evidence>
<organism evidence="2 3">
    <name type="scientific">Paenibacillus tritici</name>
    <dbReference type="NCBI Taxonomy" id="1873425"/>
    <lineage>
        <taxon>Bacteria</taxon>
        <taxon>Bacillati</taxon>
        <taxon>Bacillota</taxon>
        <taxon>Bacilli</taxon>
        <taxon>Bacillales</taxon>
        <taxon>Paenibacillaceae</taxon>
        <taxon>Paenibacillus</taxon>
    </lineage>
</organism>
<keyword evidence="3" id="KW-1185">Reference proteome</keyword>
<dbReference type="InterPro" id="IPR009081">
    <property type="entry name" value="PP-bd_ACP"/>
</dbReference>
<dbReference type="Pfam" id="PF00550">
    <property type="entry name" value="PP-binding"/>
    <property type="match status" value="1"/>
</dbReference>
<accession>A0ABX2DSL4</accession>
<gene>
    <name evidence="2" type="ORF">HQN87_20435</name>
</gene>
<dbReference type="Proteomes" id="UP000711047">
    <property type="component" value="Unassembled WGS sequence"/>
</dbReference>
<dbReference type="InterPro" id="IPR036736">
    <property type="entry name" value="ACP-like_sf"/>
</dbReference>
<evidence type="ECO:0000313" key="3">
    <source>
        <dbReference type="Proteomes" id="UP000711047"/>
    </source>
</evidence>
<feature type="domain" description="Carrier" evidence="1">
    <location>
        <begin position="4"/>
        <end position="85"/>
    </location>
</feature>
<dbReference type="PROSITE" id="PS50075">
    <property type="entry name" value="CARRIER"/>
    <property type="match status" value="1"/>
</dbReference>
<dbReference type="Gene3D" id="1.10.1200.10">
    <property type="entry name" value="ACP-like"/>
    <property type="match status" value="1"/>
</dbReference>